<gene>
    <name evidence="1" type="ORF">AB1471_13785</name>
</gene>
<organism evidence="1 2">
    <name type="scientific">Jeotgalibacillus marinus</name>
    <dbReference type="NCBI Taxonomy" id="86667"/>
    <lineage>
        <taxon>Bacteria</taxon>
        <taxon>Bacillati</taxon>
        <taxon>Bacillota</taxon>
        <taxon>Bacilli</taxon>
        <taxon>Bacillales</taxon>
        <taxon>Caryophanaceae</taxon>
        <taxon>Jeotgalibacillus</taxon>
    </lineage>
</organism>
<proteinExistence type="predicted"/>
<keyword evidence="2" id="KW-1185">Reference proteome</keyword>
<dbReference type="EMBL" id="JBFMIA010000017">
    <property type="protein sequence ID" value="MEW9502862.1"/>
    <property type="molecule type" value="Genomic_DNA"/>
</dbReference>
<name>A0ABV3Q683_9BACL</name>
<evidence type="ECO:0000313" key="1">
    <source>
        <dbReference type="EMBL" id="MEW9502862.1"/>
    </source>
</evidence>
<dbReference type="RefSeq" id="WP_367780349.1">
    <property type="nucleotide sequence ID" value="NZ_JBFMIA010000017.1"/>
</dbReference>
<evidence type="ECO:0000313" key="2">
    <source>
        <dbReference type="Proteomes" id="UP001556040"/>
    </source>
</evidence>
<comment type="caution">
    <text evidence="1">The sequence shown here is derived from an EMBL/GenBank/DDBJ whole genome shotgun (WGS) entry which is preliminary data.</text>
</comment>
<protein>
    <submittedName>
        <fullName evidence="1">Uncharacterized protein</fullName>
    </submittedName>
</protein>
<reference evidence="1 2" key="1">
    <citation type="journal article" date="1979" name="Int. J. Syst. Evol. Microbiol.">
        <title>Bacillus globisporus subsp. marinus subsp. nov.</title>
        <authorList>
            <person name="Liu H."/>
        </authorList>
    </citation>
    <scope>NUCLEOTIDE SEQUENCE [LARGE SCALE GENOMIC DNA]</scope>
    <source>
        <strain evidence="1 2">DSM 1297</strain>
    </source>
</reference>
<dbReference type="Proteomes" id="UP001556040">
    <property type="component" value="Unassembled WGS sequence"/>
</dbReference>
<accession>A0ABV3Q683</accession>
<sequence>MQLVITEDPEAVYHLKLIMKNGKDVVAPTLELNGLINLINYLHSEDESPSYEPLNRTTMFDTHTNTYQLMKRIEKLSPGSLRNLLEEEKENIKKSSGGSVTVLREEKTHNDMCDRLEVAADPQGLYHLTIIMKSGNHVAANNLELDSLIKIFVHLHEEGASNESGFLKP</sequence>